<dbReference type="EMBL" id="VUOB01000118">
    <property type="protein sequence ID" value="KAA2247184.1"/>
    <property type="molecule type" value="Genomic_DNA"/>
</dbReference>
<gene>
    <name evidence="1" type="ORF">F0L68_40415</name>
</gene>
<name>A0A5B2W7H3_9PSEU</name>
<dbReference type="Proteomes" id="UP000323454">
    <property type="component" value="Unassembled WGS sequence"/>
</dbReference>
<evidence type="ECO:0000313" key="1">
    <source>
        <dbReference type="EMBL" id="KAA2247184.1"/>
    </source>
</evidence>
<dbReference type="RefSeq" id="WP_149855217.1">
    <property type="nucleotide sequence ID" value="NZ_VUOB01000118.1"/>
</dbReference>
<protein>
    <submittedName>
        <fullName evidence="1">Uncharacterized protein</fullName>
    </submittedName>
</protein>
<organism evidence="1 2">
    <name type="scientific">Solihabitans fulvus</name>
    <dbReference type="NCBI Taxonomy" id="1892852"/>
    <lineage>
        <taxon>Bacteria</taxon>
        <taxon>Bacillati</taxon>
        <taxon>Actinomycetota</taxon>
        <taxon>Actinomycetes</taxon>
        <taxon>Pseudonocardiales</taxon>
        <taxon>Pseudonocardiaceae</taxon>
        <taxon>Solihabitans</taxon>
    </lineage>
</organism>
<accession>A0A5B2W7H3</accession>
<reference evidence="1 2" key="2">
    <citation type="submission" date="2019-09" db="EMBL/GenBank/DDBJ databases">
        <authorList>
            <person name="Jin C."/>
        </authorList>
    </citation>
    <scope>NUCLEOTIDE SEQUENCE [LARGE SCALE GENOMIC DNA]</scope>
    <source>
        <strain evidence="1 2">AN110305</strain>
    </source>
</reference>
<dbReference type="AlphaFoldDB" id="A0A5B2W7H3"/>
<reference evidence="1 2" key="1">
    <citation type="submission" date="2019-09" db="EMBL/GenBank/DDBJ databases">
        <title>Goodfellowia gen. nov., a new genus of the Pseudonocardineae related to Actinoalloteichus, containing Goodfellowia coeruleoviolacea gen. nov., comb. nov. gen. nov., comb. nov.</title>
        <authorList>
            <person name="Labeda D."/>
        </authorList>
    </citation>
    <scope>NUCLEOTIDE SEQUENCE [LARGE SCALE GENOMIC DNA]</scope>
    <source>
        <strain evidence="1 2">AN110305</strain>
    </source>
</reference>
<evidence type="ECO:0000313" key="2">
    <source>
        <dbReference type="Proteomes" id="UP000323454"/>
    </source>
</evidence>
<keyword evidence="2" id="KW-1185">Reference proteome</keyword>
<proteinExistence type="predicted"/>
<comment type="caution">
    <text evidence="1">The sequence shown here is derived from an EMBL/GenBank/DDBJ whole genome shotgun (WGS) entry which is preliminary data.</text>
</comment>
<sequence length="132" mass="14029">MSTNELSAALAQALRESDAERPVELSADVYGIRLTDADPDVYGIAAHQLFDDLVVQLANVDGGWISFGPVDEDGHLPAEFDARPHPSFVVACAWAVSMVQPFLLAYDERGGLLADLTGGLRPAPGHEAGERG</sequence>